<evidence type="ECO:0000259" key="2">
    <source>
        <dbReference type="Pfam" id="PF08241"/>
    </source>
</evidence>
<dbReference type="CDD" id="cd02440">
    <property type="entry name" value="AdoMet_MTases"/>
    <property type="match status" value="1"/>
</dbReference>
<dbReference type="Pfam" id="PF08241">
    <property type="entry name" value="Methyltransf_11"/>
    <property type="match status" value="1"/>
</dbReference>
<gene>
    <name evidence="3" type="ORF">MOZ60_03480</name>
</gene>
<dbReference type="RefSeq" id="WP_277652856.1">
    <property type="nucleotide sequence ID" value="NZ_JALBUR010000005.1"/>
</dbReference>
<dbReference type="EMBL" id="JALBUR010000005">
    <property type="protein sequence ID" value="MDX8419152.1"/>
    <property type="molecule type" value="Genomic_DNA"/>
</dbReference>
<dbReference type="InterPro" id="IPR013216">
    <property type="entry name" value="Methyltransf_11"/>
</dbReference>
<evidence type="ECO:0000313" key="4">
    <source>
        <dbReference type="Proteomes" id="UP001286174"/>
    </source>
</evidence>
<sequence>MLFGKVKKLTEKRDGRPGTISLYLQDASQKQLRKWSLSLLSRREPKNLLEIGLGAGASLQAMMKEWPASRAIAIDHTSQTVTMAARSNADAIKQGRCIVMEGEACHLPFPDDTFDLIVAFDSISSWKNLNDSVLDIYAELVTGGCFAIINADDKGPGFDESSLRPLLYDAGFSRVKAYRHEADPWLMLVAEKER</sequence>
<keyword evidence="4" id="KW-1185">Reference proteome</keyword>
<dbReference type="PANTHER" id="PTHR44068:SF11">
    <property type="entry name" value="GERANYL DIPHOSPHATE 2-C-METHYLTRANSFERASE"/>
    <property type="match status" value="1"/>
</dbReference>
<dbReference type="GO" id="GO:0008757">
    <property type="term" value="F:S-adenosylmethionine-dependent methyltransferase activity"/>
    <property type="evidence" value="ECO:0007669"/>
    <property type="project" value="InterPro"/>
</dbReference>
<dbReference type="InterPro" id="IPR029063">
    <property type="entry name" value="SAM-dependent_MTases_sf"/>
</dbReference>
<reference evidence="3 4" key="1">
    <citation type="submission" date="2022-03" db="EMBL/GenBank/DDBJ databases">
        <title>Novel taxa within the pig intestine.</title>
        <authorList>
            <person name="Wylensek D."/>
            <person name="Bishof K."/>
            <person name="Afrizal A."/>
            <person name="Clavel T."/>
        </authorList>
    </citation>
    <scope>NUCLEOTIDE SEQUENCE [LARGE SCALE GENOMIC DNA]</scope>
    <source>
        <strain evidence="3 4">CLA-KB-P133</strain>
    </source>
</reference>
<dbReference type="PANTHER" id="PTHR44068">
    <property type="entry name" value="ZGC:194242"/>
    <property type="match status" value="1"/>
</dbReference>
<keyword evidence="3" id="KW-0489">Methyltransferase</keyword>
<name>A0AB35U4B5_9FIRM</name>
<organism evidence="3 4">
    <name type="scientific">Grylomicrobium aquisgranensis</name>
    <dbReference type="NCBI Taxonomy" id="2926318"/>
    <lineage>
        <taxon>Bacteria</taxon>
        <taxon>Bacillati</taxon>
        <taxon>Bacillota</taxon>
        <taxon>Erysipelotrichia</taxon>
        <taxon>Erysipelotrichales</taxon>
        <taxon>Erysipelotrichaceae</taxon>
        <taxon>Grylomicrobium</taxon>
    </lineage>
</organism>
<protein>
    <submittedName>
        <fullName evidence="3">Class I SAM-dependent methyltransferase</fullName>
    </submittedName>
</protein>
<evidence type="ECO:0000313" key="3">
    <source>
        <dbReference type="EMBL" id="MDX8419152.1"/>
    </source>
</evidence>
<comment type="caution">
    <text evidence="3">The sequence shown here is derived from an EMBL/GenBank/DDBJ whole genome shotgun (WGS) entry which is preliminary data.</text>
</comment>
<dbReference type="Gene3D" id="3.40.50.150">
    <property type="entry name" value="Vaccinia Virus protein VP39"/>
    <property type="match status" value="1"/>
</dbReference>
<feature type="domain" description="Methyltransferase type 11" evidence="2">
    <location>
        <begin position="49"/>
        <end position="148"/>
    </location>
</feature>
<dbReference type="Proteomes" id="UP001286174">
    <property type="component" value="Unassembled WGS sequence"/>
</dbReference>
<dbReference type="GO" id="GO:0032259">
    <property type="term" value="P:methylation"/>
    <property type="evidence" value="ECO:0007669"/>
    <property type="project" value="UniProtKB-KW"/>
</dbReference>
<dbReference type="SUPFAM" id="SSF53335">
    <property type="entry name" value="S-adenosyl-L-methionine-dependent methyltransferases"/>
    <property type="match status" value="1"/>
</dbReference>
<dbReference type="AlphaFoldDB" id="A0AB35U4B5"/>
<keyword evidence="1" id="KW-0808">Transferase</keyword>
<evidence type="ECO:0000256" key="1">
    <source>
        <dbReference type="ARBA" id="ARBA00022679"/>
    </source>
</evidence>
<accession>A0AB35U4B5</accession>
<proteinExistence type="predicted"/>
<dbReference type="InterPro" id="IPR050447">
    <property type="entry name" value="Erg6_SMT_methyltransf"/>
</dbReference>